<evidence type="ECO:0000256" key="3">
    <source>
        <dbReference type="ARBA" id="ARBA00022603"/>
    </source>
</evidence>
<keyword evidence="11" id="KW-1185">Reference proteome</keyword>
<name>A0ABT9LXH2_9BACL</name>
<dbReference type="RefSeq" id="WP_203114247.1">
    <property type="nucleotide sequence ID" value="NZ_JAURUO010000009.1"/>
</dbReference>
<dbReference type="EMBL" id="JAURUO010000009">
    <property type="protein sequence ID" value="MDP9728978.1"/>
    <property type="molecule type" value="Genomic_DNA"/>
</dbReference>
<evidence type="ECO:0000256" key="7">
    <source>
        <dbReference type="ARBA" id="ARBA00023125"/>
    </source>
</evidence>
<evidence type="ECO:0000313" key="11">
    <source>
        <dbReference type="Proteomes" id="UP001229209"/>
    </source>
</evidence>
<evidence type="ECO:0000256" key="1">
    <source>
        <dbReference type="ARBA" id="ARBA00010203"/>
    </source>
</evidence>
<evidence type="ECO:0000256" key="8">
    <source>
        <dbReference type="ARBA" id="ARBA00049120"/>
    </source>
</evidence>
<comment type="catalytic activity">
    <reaction evidence="8">
        <text>a 2'-deoxycytidine in DNA + S-adenosyl-L-methionine = an N(4)-methyl-2'-deoxycytidine in DNA + S-adenosyl-L-homocysteine + H(+)</text>
        <dbReference type="Rhea" id="RHEA:16857"/>
        <dbReference type="Rhea" id="RHEA-COMP:11369"/>
        <dbReference type="Rhea" id="RHEA-COMP:13674"/>
        <dbReference type="ChEBI" id="CHEBI:15378"/>
        <dbReference type="ChEBI" id="CHEBI:57856"/>
        <dbReference type="ChEBI" id="CHEBI:59789"/>
        <dbReference type="ChEBI" id="CHEBI:85452"/>
        <dbReference type="ChEBI" id="CHEBI:137933"/>
        <dbReference type="EC" id="2.1.1.113"/>
    </reaction>
</comment>
<sequence>MAIQSTEIHRLDFSNPKINQTATEDKPIHDWYRFVLSFPPHLVREYITRFGLNQDTVLLDPFCGTGTTLVEAKLNGIPSVGIERNPVAHFASETKVSWEVNTDELLNHARFIADTVIHELREEGIDDIGMTWHGDSERLETLPEEAEKLLLARSISPLPLHKTLKLLEVIRRYDDPRLVRYEKLALAKALVTTIGNLHFGPEVGVGKVKEDARVVFSWLGNVETMVNDINNKQAYRMVPSSVHLDDARNATRVLEPHSVDAVITSPPYPNEKDYTRTTRLESVILGFLRDKESLRNLKKGLVRSNTRGVYKGDSDDVWMERFPEIQRIADAIEQRRIELGKTSGFEKLYAKVTRLYFGGMARHLNELKTILRPGARLAYVVGDQASYFRILIRTGQLLADIAENLGYEVESIDLFRTRIATATKQQMREEVVVLRWRG</sequence>
<dbReference type="InterPro" id="IPR017985">
    <property type="entry name" value="MeTrfase_CN4_CS"/>
</dbReference>
<dbReference type="PROSITE" id="PS00093">
    <property type="entry name" value="N4_MTASE"/>
    <property type="match status" value="1"/>
</dbReference>
<comment type="similarity">
    <text evidence="1">Belongs to the N(4)/N(6)-methyltransferase family. N(4) subfamily.</text>
</comment>
<keyword evidence="5" id="KW-0949">S-adenosyl-L-methionine</keyword>
<protein>
    <recommendedName>
        <fullName evidence="2">site-specific DNA-methyltransferase (cytosine-N(4)-specific)</fullName>
        <ecNumber evidence="2">2.1.1.113</ecNumber>
    </recommendedName>
</protein>
<keyword evidence="3 10" id="KW-0489">Methyltransferase</keyword>
<evidence type="ECO:0000256" key="5">
    <source>
        <dbReference type="ARBA" id="ARBA00022691"/>
    </source>
</evidence>
<dbReference type="Gene3D" id="3.40.50.150">
    <property type="entry name" value="Vaccinia Virus protein VP39"/>
    <property type="match status" value="2"/>
</dbReference>
<evidence type="ECO:0000256" key="4">
    <source>
        <dbReference type="ARBA" id="ARBA00022679"/>
    </source>
</evidence>
<comment type="caution">
    <text evidence="10">The sequence shown here is derived from an EMBL/GenBank/DDBJ whole genome shotgun (WGS) entry which is preliminary data.</text>
</comment>
<dbReference type="Pfam" id="PF01555">
    <property type="entry name" value="N6_N4_Mtase"/>
    <property type="match status" value="1"/>
</dbReference>
<gene>
    <name evidence="10" type="ORF">J2S04_001929</name>
</gene>
<dbReference type="GO" id="GO:0008168">
    <property type="term" value="F:methyltransferase activity"/>
    <property type="evidence" value="ECO:0007669"/>
    <property type="project" value="UniProtKB-KW"/>
</dbReference>
<keyword evidence="6" id="KW-0680">Restriction system</keyword>
<dbReference type="InterPro" id="IPR002941">
    <property type="entry name" value="DNA_methylase_N4/N6"/>
</dbReference>
<keyword evidence="4" id="KW-0808">Transferase</keyword>
<evidence type="ECO:0000259" key="9">
    <source>
        <dbReference type="Pfam" id="PF01555"/>
    </source>
</evidence>
<evidence type="ECO:0000256" key="6">
    <source>
        <dbReference type="ARBA" id="ARBA00022747"/>
    </source>
</evidence>
<evidence type="ECO:0000313" key="10">
    <source>
        <dbReference type="EMBL" id="MDP9728978.1"/>
    </source>
</evidence>
<dbReference type="InterPro" id="IPR029063">
    <property type="entry name" value="SAM-dependent_MTases_sf"/>
</dbReference>
<feature type="domain" description="DNA methylase N-4/N-6" evidence="9">
    <location>
        <begin position="19"/>
        <end position="86"/>
    </location>
</feature>
<accession>A0ABT9LXH2</accession>
<organism evidence="10 11">
    <name type="scientific">Alicyclobacillus tolerans</name>
    <dbReference type="NCBI Taxonomy" id="90970"/>
    <lineage>
        <taxon>Bacteria</taxon>
        <taxon>Bacillati</taxon>
        <taxon>Bacillota</taxon>
        <taxon>Bacilli</taxon>
        <taxon>Bacillales</taxon>
        <taxon>Alicyclobacillaceae</taxon>
        <taxon>Alicyclobacillus</taxon>
    </lineage>
</organism>
<dbReference type="EC" id="2.1.1.113" evidence="2"/>
<keyword evidence="7" id="KW-0238">DNA-binding</keyword>
<dbReference type="GO" id="GO:0032259">
    <property type="term" value="P:methylation"/>
    <property type="evidence" value="ECO:0007669"/>
    <property type="project" value="UniProtKB-KW"/>
</dbReference>
<dbReference type="SUPFAM" id="SSF53335">
    <property type="entry name" value="S-adenosyl-L-methionine-dependent methyltransferases"/>
    <property type="match status" value="2"/>
</dbReference>
<proteinExistence type="inferred from homology"/>
<evidence type="ECO:0000256" key="2">
    <source>
        <dbReference type="ARBA" id="ARBA00012185"/>
    </source>
</evidence>
<reference evidence="10 11" key="1">
    <citation type="submission" date="2023-07" db="EMBL/GenBank/DDBJ databases">
        <title>Genomic Encyclopedia of Type Strains, Phase IV (KMG-IV): sequencing the most valuable type-strain genomes for metagenomic binning, comparative biology and taxonomic classification.</title>
        <authorList>
            <person name="Goeker M."/>
        </authorList>
    </citation>
    <scope>NUCLEOTIDE SEQUENCE [LARGE SCALE GENOMIC DNA]</scope>
    <source>
        <strain evidence="10 11">DSM 25924</strain>
    </source>
</reference>
<dbReference type="Proteomes" id="UP001229209">
    <property type="component" value="Unassembled WGS sequence"/>
</dbReference>